<dbReference type="InterPro" id="IPR027417">
    <property type="entry name" value="P-loop_NTPase"/>
</dbReference>
<comment type="similarity">
    <text evidence="1">In the N-terminal section; belongs to the MIP18 family.</text>
</comment>
<name>A0A0A2H3J3_9FLAO</name>
<protein>
    <recommendedName>
        <fullName evidence="8">Iron-sulfur cluster carrier protein</fullName>
    </recommendedName>
</protein>
<dbReference type="InterPro" id="IPR034904">
    <property type="entry name" value="FSCA_dom_sf"/>
</dbReference>
<dbReference type="PATRIC" id="fig|1300343.5.peg.972"/>
<evidence type="ECO:0000256" key="1">
    <source>
        <dbReference type="ARBA" id="ARBA00007352"/>
    </source>
</evidence>
<evidence type="ECO:0000313" key="11">
    <source>
        <dbReference type="Proteomes" id="UP000030140"/>
    </source>
</evidence>
<evidence type="ECO:0000256" key="5">
    <source>
        <dbReference type="ARBA" id="ARBA00022840"/>
    </source>
</evidence>
<dbReference type="Proteomes" id="UP000030140">
    <property type="component" value="Unassembled WGS sequence"/>
</dbReference>
<keyword evidence="7 8" id="KW-0411">Iron-sulfur</keyword>
<dbReference type="GO" id="GO:0016887">
    <property type="term" value="F:ATP hydrolysis activity"/>
    <property type="evidence" value="ECO:0007669"/>
    <property type="project" value="UniProtKB-UniRule"/>
</dbReference>
<dbReference type="CDD" id="cd02037">
    <property type="entry name" value="Mrp_NBP35"/>
    <property type="match status" value="1"/>
</dbReference>
<dbReference type="FunFam" id="3.40.50.300:FF:001119">
    <property type="entry name" value="Iron-sulfur cluster carrier protein"/>
    <property type="match status" value="1"/>
</dbReference>
<dbReference type="KEGG" id="ddo:I597_0962"/>
<evidence type="ECO:0000256" key="7">
    <source>
        <dbReference type="ARBA" id="ARBA00023014"/>
    </source>
</evidence>
<proteinExistence type="inferred from homology"/>
<gene>
    <name evidence="10" type="ORF">NV36_10445</name>
</gene>
<evidence type="ECO:0000256" key="2">
    <source>
        <dbReference type="ARBA" id="ARBA00008205"/>
    </source>
</evidence>
<evidence type="ECO:0000313" key="10">
    <source>
        <dbReference type="EMBL" id="KGO07210.1"/>
    </source>
</evidence>
<accession>A0A0A2H3J3</accession>
<evidence type="ECO:0000256" key="3">
    <source>
        <dbReference type="ARBA" id="ARBA00022723"/>
    </source>
</evidence>
<dbReference type="InterPro" id="IPR002744">
    <property type="entry name" value="MIP18-like"/>
</dbReference>
<dbReference type="SUPFAM" id="SSF52540">
    <property type="entry name" value="P-loop containing nucleoside triphosphate hydrolases"/>
    <property type="match status" value="1"/>
</dbReference>
<dbReference type="Gene3D" id="3.30.300.130">
    <property type="entry name" value="Fe-S cluster assembly (FSCA)"/>
    <property type="match status" value="1"/>
</dbReference>
<keyword evidence="11" id="KW-1185">Reference proteome</keyword>
<evidence type="ECO:0000256" key="6">
    <source>
        <dbReference type="ARBA" id="ARBA00023004"/>
    </source>
</evidence>
<dbReference type="EMBL" id="JSAQ01000001">
    <property type="protein sequence ID" value="KGO07210.1"/>
    <property type="molecule type" value="Genomic_DNA"/>
</dbReference>
<dbReference type="PANTHER" id="PTHR42961">
    <property type="entry name" value="IRON-SULFUR PROTEIN NUBPL"/>
    <property type="match status" value="1"/>
</dbReference>
<keyword evidence="5 8" id="KW-0067">ATP-binding</keyword>
<sequence length="378" mass="40411">MKLQKKDILEALKTITAPGAGENMVDSGAVTNVLTFGDEVIVDITINNPTLQARKKAEVDIMKTIHDKVFEKAQVKVNVKVTAPPKEETVEIKGKAIPGIKNIVAVASGKGGVGKSTVTSNIAVTLAKMGFKVGILDADIYGPSVPIMFDVANERPLSVNVDGKSKMKPIESYGVKVLSIGFFTKPDQAVIWRGPMAAKALNQMIFDAAWGELDFLLLDLPPGTGDIHLSIMQSLPITGAVVVSTPQNVALADAKKGVAMFKQESINVPVLGIVENMAYFTPEELPDNKYYIFGKEGAKNLAEDLGVRLLGEIPLVQSIREAGDVGRPAALQANTPTMEAFDNLTKNVVEETVRRNTDLPATEAIKITTMAGCSAVKN</sequence>
<keyword evidence="3 8" id="KW-0479">Metal-binding</keyword>
<feature type="domain" description="MIP18 family-like" evidence="9">
    <location>
        <begin position="5"/>
        <end position="75"/>
    </location>
</feature>
<dbReference type="PROSITE" id="PS01215">
    <property type="entry name" value="MRP"/>
    <property type="match status" value="1"/>
</dbReference>
<dbReference type="AlphaFoldDB" id="A0A0A2H3J3"/>
<feature type="binding site" evidence="8">
    <location>
        <begin position="109"/>
        <end position="116"/>
    </location>
    <ligand>
        <name>ATP</name>
        <dbReference type="ChEBI" id="CHEBI:30616"/>
    </ligand>
</feature>
<keyword evidence="8" id="KW-0378">Hydrolase</keyword>
<organism evidence="10 11">
    <name type="scientific">Dokdonia donghaensis DSW-1</name>
    <dbReference type="NCBI Taxonomy" id="1300343"/>
    <lineage>
        <taxon>Bacteria</taxon>
        <taxon>Pseudomonadati</taxon>
        <taxon>Bacteroidota</taxon>
        <taxon>Flavobacteriia</taxon>
        <taxon>Flavobacteriales</taxon>
        <taxon>Flavobacteriaceae</taxon>
        <taxon>Dokdonia</taxon>
    </lineage>
</organism>
<comment type="subunit">
    <text evidence="8">Homodimer.</text>
</comment>
<keyword evidence="4 8" id="KW-0547">Nucleotide-binding</keyword>
<dbReference type="RefSeq" id="WP_035327016.1">
    <property type="nucleotide sequence ID" value="NZ_CP015125.1"/>
</dbReference>
<dbReference type="InterPro" id="IPR000808">
    <property type="entry name" value="Mrp-like_CS"/>
</dbReference>
<comment type="caution">
    <text evidence="10">The sequence shown here is derived from an EMBL/GenBank/DDBJ whole genome shotgun (WGS) entry which is preliminary data.</text>
</comment>
<dbReference type="Gene3D" id="3.40.50.300">
    <property type="entry name" value="P-loop containing nucleotide triphosphate hydrolases"/>
    <property type="match status" value="1"/>
</dbReference>
<dbReference type="InterPro" id="IPR044304">
    <property type="entry name" value="NUBPL-like"/>
</dbReference>
<dbReference type="Pfam" id="PF01883">
    <property type="entry name" value="FeS_assembly_P"/>
    <property type="match status" value="1"/>
</dbReference>
<dbReference type="GO" id="GO:0016226">
    <property type="term" value="P:iron-sulfur cluster assembly"/>
    <property type="evidence" value="ECO:0007669"/>
    <property type="project" value="InterPro"/>
</dbReference>
<evidence type="ECO:0000259" key="9">
    <source>
        <dbReference type="Pfam" id="PF01883"/>
    </source>
</evidence>
<dbReference type="InterPro" id="IPR033756">
    <property type="entry name" value="YlxH/NBP35"/>
</dbReference>
<keyword evidence="6 8" id="KW-0408">Iron</keyword>
<dbReference type="GO" id="GO:0140663">
    <property type="term" value="F:ATP-dependent FeS chaperone activity"/>
    <property type="evidence" value="ECO:0007669"/>
    <property type="project" value="InterPro"/>
</dbReference>
<dbReference type="GO" id="GO:0051539">
    <property type="term" value="F:4 iron, 4 sulfur cluster binding"/>
    <property type="evidence" value="ECO:0007669"/>
    <property type="project" value="TreeGrafter"/>
</dbReference>
<dbReference type="GO" id="GO:0005524">
    <property type="term" value="F:ATP binding"/>
    <property type="evidence" value="ECO:0007669"/>
    <property type="project" value="UniProtKB-UniRule"/>
</dbReference>
<dbReference type="InterPro" id="IPR019591">
    <property type="entry name" value="Mrp/NBP35_ATP-bd"/>
</dbReference>
<evidence type="ECO:0000256" key="4">
    <source>
        <dbReference type="ARBA" id="ARBA00022741"/>
    </source>
</evidence>
<dbReference type="HAMAP" id="MF_02040">
    <property type="entry name" value="Mrp_NBP35"/>
    <property type="match status" value="1"/>
</dbReference>
<dbReference type="PANTHER" id="PTHR42961:SF2">
    <property type="entry name" value="IRON-SULFUR PROTEIN NUBPL"/>
    <property type="match status" value="1"/>
</dbReference>
<comment type="similarity">
    <text evidence="2">In the C-terminal section; belongs to the Mrp/NBP35 ATP-binding proteins family.</text>
</comment>
<dbReference type="GO" id="GO:0046872">
    <property type="term" value="F:metal ion binding"/>
    <property type="evidence" value="ECO:0007669"/>
    <property type="project" value="UniProtKB-KW"/>
</dbReference>
<reference evidence="10 11" key="1">
    <citation type="submission" date="2014-10" db="EMBL/GenBank/DDBJ databases">
        <title>Draft genome sequence of the proteorhodopsin-containing marine bacterium Dokdonia donghaensis.</title>
        <authorList>
            <person name="Gomez-Consarnau L."/>
            <person name="Gonzalez J.M."/>
            <person name="Riedel T."/>
            <person name="Jaenicke S."/>
            <person name="Wagner-Doebler I."/>
            <person name="Fuhrman J.A."/>
        </authorList>
    </citation>
    <scope>NUCLEOTIDE SEQUENCE [LARGE SCALE GENOMIC DNA]</scope>
    <source>
        <strain evidence="10 11">DSW-1</strain>
    </source>
</reference>
<evidence type="ECO:0000256" key="8">
    <source>
        <dbReference type="HAMAP-Rule" id="MF_02040"/>
    </source>
</evidence>
<dbReference type="SUPFAM" id="SSF117916">
    <property type="entry name" value="Fe-S cluster assembly (FSCA) domain-like"/>
    <property type="match status" value="1"/>
</dbReference>
<comment type="function">
    <text evidence="8">Binds and transfers iron-sulfur (Fe-S) clusters to target apoproteins. Can hydrolyze ATP.</text>
</comment>
<comment type="similarity">
    <text evidence="8">Belongs to the Mrp/NBP35 ATP-binding proteins family.</text>
</comment>
<dbReference type="OrthoDB" id="9809679at2"/>
<dbReference type="Pfam" id="PF10609">
    <property type="entry name" value="ParA"/>
    <property type="match status" value="1"/>
</dbReference>